<evidence type="ECO:0000313" key="2">
    <source>
        <dbReference type="Proteomes" id="UP000221024"/>
    </source>
</evidence>
<dbReference type="PROSITE" id="PS51257">
    <property type="entry name" value="PROKAR_LIPOPROTEIN"/>
    <property type="match status" value="1"/>
</dbReference>
<dbReference type="Gene3D" id="1.25.40.10">
    <property type="entry name" value="Tetratricopeptide repeat domain"/>
    <property type="match status" value="1"/>
</dbReference>
<dbReference type="InterPro" id="IPR011990">
    <property type="entry name" value="TPR-like_helical_dom_sf"/>
</dbReference>
<proteinExistence type="predicted"/>
<accession>A0A2H3NP79</accession>
<dbReference type="OrthoDB" id="1493132at2"/>
<dbReference type="AlphaFoldDB" id="A0A2H3NP79"/>
<name>A0A2H3NP79_9BACT</name>
<reference evidence="1 2" key="1">
    <citation type="submission" date="2017-10" db="EMBL/GenBank/DDBJ databases">
        <title>Draft genome of Longimonas halophila.</title>
        <authorList>
            <person name="Goh K.M."/>
            <person name="Shamsir M.S."/>
            <person name="Lim S.W."/>
        </authorList>
    </citation>
    <scope>NUCLEOTIDE SEQUENCE [LARGE SCALE GENOMIC DNA]</scope>
    <source>
        <strain evidence="1 2">KCTC 42399</strain>
    </source>
</reference>
<evidence type="ECO:0000313" key="1">
    <source>
        <dbReference type="EMBL" id="PEN06803.1"/>
    </source>
</evidence>
<dbReference type="EMBL" id="PDEP01000007">
    <property type="protein sequence ID" value="PEN06803.1"/>
    <property type="molecule type" value="Genomic_DNA"/>
</dbReference>
<keyword evidence="2" id="KW-1185">Reference proteome</keyword>
<protein>
    <submittedName>
        <fullName evidence="1">Uncharacterized protein</fullName>
    </submittedName>
</protein>
<sequence length="458" mass="51586">MVCRRTVGCPARWLLALSLLALFLGGCVSTQERFERAQNFESEGRYAEAARAYIEVLEDESDFPNARDSLAGAAQRAMEDGMNDARSAADADRYERAVDHLDEVRDLHEACQSVDVRVPLPESYTVFRTDTERRAADALIEEAQEATDAQNWEAAFNAYERARRYIDDTGRLQAIDEQQADVLFGWADTEMQRGTYRGAYQRAARIFDFVPASHPLVAEAEALQTEAIERGTQRVAFLPLWRTETAGRALSEVFLPDLNDVLNARYWSSPPRFIAAADPIEVQRTMRRNGTSRAVLSRREAAAVGRSVDAAFVVTGEVTEFTATETDVDEEHVRVAYVPSRRSRTSGRQNGGNASTDTSYVHRTYDLDVEAVVDYRVVDVQTRRVVDRGRARAEAEGEMEDGRFAGDWRNLDLSGSERDLFDPILLERRQRDIETRLLDRLADEYANAAYDGVLAEIE</sequence>
<gene>
    <name evidence="1" type="ORF">CRI93_09195</name>
</gene>
<comment type="caution">
    <text evidence="1">The sequence shown here is derived from an EMBL/GenBank/DDBJ whole genome shotgun (WGS) entry which is preliminary data.</text>
</comment>
<dbReference type="Proteomes" id="UP000221024">
    <property type="component" value="Unassembled WGS sequence"/>
</dbReference>
<dbReference type="SUPFAM" id="SSF48452">
    <property type="entry name" value="TPR-like"/>
    <property type="match status" value="1"/>
</dbReference>
<dbReference type="RefSeq" id="WP_098062329.1">
    <property type="nucleotide sequence ID" value="NZ_PDEP01000007.1"/>
</dbReference>
<organism evidence="1 2">
    <name type="scientific">Longimonas halophila</name>
    <dbReference type="NCBI Taxonomy" id="1469170"/>
    <lineage>
        <taxon>Bacteria</taxon>
        <taxon>Pseudomonadati</taxon>
        <taxon>Rhodothermota</taxon>
        <taxon>Rhodothermia</taxon>
        <taxon>Rhodothermales</taxon>
        <taxon>Salisaetaceae</taxon>
        <taxon>Longimonas</taxon>
    </lineage>
</organism>